<dbReference type="EMBL" id="JACRIW010000100">
    <property type="protein sequence ID" value="MBI5170618.1"/>
    <property type="molecule type" value="Genomic_DNA"/>
</dbReference>
<accession>A0A933SHU8</accession>
<dbReference type="Proteomes" id="UP000696931">
    <property type="component" value="Unassembled WGS sequence"/>
</dbReference>
<dbReference type="InterPro" id="IPR000719">
    <property type="entry name" value="Prot_kinase_dom"/>
</dbReference>
<dbReference type="Pfam" id="PF00069">
    <property type="entry name" value="Pkinase"/>
    <property type="match status" value="1"/>
</dbReference>
<dbReference type="SUPFAM" id="SSF56112">
    <property type="entry name" value="Protein kinase-like (PK-like)"/>
    <property type="match status" value="1"/>
</dbReference>
<reference evidence="7" key="1">
    <citation type="submission" date="2020-07" db="EMBL/GenBank/DDBJ databases">
        <title>Huge and variable diversity of episymbiotic CPR bacteria and DPANN archaea in groundwater ecosystems.</title>
        <authorList>
            <person name="He C.Y."/>
            <person name="Keren R."/>
            <person name="Whittaker M."/>
            <person name="Farag I.F."/>
            <person name="Doudna J."/>
            <person name="Cate J.H.D."/>
            <person name="Banfield J.F."/>
        </authorList>
    </citation>
    <scope>NUCLEOTIDE SEQUENCE</scope>
    <source>
        <strain evidence="7">NC_groundwater_1813_Pr3_B-0.1um_71_17</strain>
    </source>
</reference>
<evidence type="ECO:0000256" key="3">
    <source>
        <dbReference type="ARBA" id="ARBA00022777"/>
    </source>
</evidence>
<evidence type="ECO:0000256" key="4">
    <source>
        <dbReference type="ARBA" id="ARBA00022840"/>
    </source>
</evidence>
<dbReference type="Gene3D" id="3.30.200.20">
    <property type="entry name" value="Phosphorylase Kinase, domain 1"/>
    <property type="match status" value="1"/>
</dbReference>
<dbReference type="InterPro" id="IPR011042">
    <property type="entry name" value="6-blade_b-propeller_TolB-like"/>
</dbReference>
<dbReference type="GO" id="GO:0005524">
    <property type="term" value="F:ATP binding"/>
    <property type="evidence" value="ECO:0007669"/>
    <property type="project" value="UniProtKB-UniRule"/>
</dbReference>
<feature type="binding site" evidence="5">
    <location>
        <position position="41"/>
    </location>
    <ligand>
        <name>ATP</name>
        <dbReference type="ChEBI" id="CHEBI:30616"/>
    </ligand>
</feature>
<proteinExistence type="predicted"/>
<dbReference type="PANTHER" id="PTHR43289:SF6">
    <property type="entry name" value="SERINE_THREONINE-PROTEIN KINASE NEKL-3"/>
    <property type="match status" value="1"/>
</dbReference>
<dbReference type="PROSITE" id="PS50011">
    <property type="entry name" value="PROTEIN_KINASE_DOM"/>
    <property type="match status" value="1"/>
</dbReference>
<dbReference type="InterPro" id="IPR011009">
    <property type="entry name" value="Kinase-like_dom_sf"/>
</dbReference>
<dbReference type="PROSITE" id="PS00108">
    <property type="entry name" value="PROTEIN_KINASE_ST"/>
    <property type="match status" value="1"/>
</dbReference>
<evidence type="ECO:0000313" key="7">
    <source>
        <dbReference type="EMBL" id="MBI5170618.1"/>
    </source>
</evidence>
<evidence type="ECO:0000256" key="1">
    <source>
        <dbReference type="ARBA" id="ARBA00022679"/>
    </source>
</evidence>
<keyword evidence="3 7" id="KW-0418">Kinase</keyword>
<dbReference type="SUPFAM" id="SSF69304">
    <property type="entry name" value="Tricorn protease N-terminal domain"/>
    <property type="match status" value="1"/>
</dbReference>
<keyword evidence="4 5" id="KW-0067">ATP-binding</keyword>
<feature type="domain" description="Protein kinase" evidence="6">
    <location>
        <begin position="12"/>
        <end position="290"/>
    </location>
</feature>
<dbReference type="PROSITE" id="PS00107">
    <property type="entry name" value="PROTEIN_KINASE_ATP"/>
    <property type="match status" value="1"/>
</dbReference>
<evidence type="ECO:0000256" key="2">
    <source>
        <dbReference type="ARBA" id="ARBA00022741"/>
    </source>
</evidence>
<dbReference type="GO" id="GO:0004674">
    <property type="term" value="F:protein serine/threonine kinase activity"/>
    <property type="evidence" value="ECO:0007669"/>
    <property type="project" value="TreeGrafter"/>
</dbReference>
<dbReference type="Gene3D" id="1.10.510.10">
    <property type="entry name" value="Transferase(Phosphotransferase) domain 1"/>
    <property type="match status" value="1"/>
</dbReference>
<dbReference type="CDD" id="cd14014">
    <property type="entry name" value="STKc_PknB_like"/>
    <property type="match status" value="1"/>
</dbReference>
<organism evidence="7 8">
    <name type="scientific">Eiseniibacteriota bacterium</name>
    <dbReference type="NCBI Taxonomy" id="2212470"/>
    <lineage>
        <taxon>Bacteria</taxon>
        <taxon>Candidatus Eiseniibacteriota</taxon>
    </lineage>
</organism>
<evidence type="ECO:0000256" key="5">
    <source>
        <dbReference type="PROSITE-ProRule" id="PRU10141"/>
    </source>
</evidence>
<dbReference type="InterPro" id="IPR008271">
    <property type="entry name" value="Ser/Thr_kinase_AS"/>
</dbReference>
<dbReference type="SUPFAM" id="SSF82171">
    <property type="entry name" value="DPP6 N-terminal domain-like"/>
    <property type="match status" value="1"/>
</dbReference>
<dbReference type="Pfam" id="PF07676">
    <property type="entry name" value="PD40"/>
    <property type="match status" value="3"/>
</dbReference>
<evidence type="ECO:0000313" key="8">
    <source>
        <dbReference type="Proteomes" id="UP000696931"/>
    </source>
</evidence>
<evidence type="ECO:0000259" key="6">
    <source>
        <dbReference type="PROSITE" id="PS50011"/>
    </source>
</evidence>
<dbReference type="PANTHER" id="PTHR43289">
    <property type="entry name" value="MITOGEN-ACTIVATED PROTEIN KINASE KINASE KINASE 20-RELATED"/>
    <property type="match status" value="1"/>
</dbReference>
<gene>
    <name evidence="7" type="ORF">HZA61_14105</name>
</gene>
<dbReference type="InterPro" id="IPR017441">
    <property type="entry name" value="Protein_kinase_ATP_BS"/>
</dbReference>
<keyword evidence="1" id="KW-0808">Transferase</keyword>
<sequence>MTLVPGTKLGPYEVVAPLGAGGMGEVYRARDTRLGRDVAVKVLPDGFDTDAERVARFEREAKLLASLHHTNIGSIFGLEVVEGRRYLVLEFVEGETLQARLARGPLPLADALEVCAQIATAVEAAHEAGVIHRDLKPGNVMLKSDGVVKVLDFGLAKSSSGDGAPSSTDLSASPTMTYAATGVGVILGTAAYMSPEQARGKQVDRRTDIWSFGCVLFECLSGKRVIEGETVSDMVARILEREPDWNMLPASTPAHVVALLKRCLTKDARARLRDIGEARIVLSGGSAPAVAAAAPVAPPAASPPASTVQWRSGVALGVGALACIALGVFLPLRRSVPEPSGATRLSMLEPSRSGRLGEVGSFALSPDGRSLVFTLTDSAGTDRLWVRSLAQEGIRLLEGTEGATWPFWSPDSRDVAFFSEGKLRRIAISGGGARALCAASSGRGGAWGSAGQIVFSPDPRGGIFAVAAGGGVPRALTAVDSAAGETSHRFPTFLPDGKHFLFVVNAASNAGESQVMTGALDGARIRPLLTAHSAPVFAAPDRILFTRDGALLAQRIDLRTLAPVGEPEQLADQVEAVGSVQLSPLVSCSETGVMAYVPRDHRPTAVAWVETDGRLTPTRVVFPVAAGTGVLSPDGRRFAVACAEPSGYSNWIGDLETGAVAQIAPMGRGVHFPAWNPAGTRIVGATKSGLLQIDPASGADSALALGDQLWRTVTGWTPDGKTMITGALVEGNRFDIQTIDWQPGAKPMPWLATPADENVATLSPDGRHIAYVSDVSGRFEVYIADFPARAQTIRVGPTNYITIGRDAAVLVWSHDGRELYFLSPDGASLLATEVSFAPVLGVGRSRVVRQAPRGASAMCMLRDGRMLVMLPQGERARSLTVASGWMSELEKSK</sequence>
<name>A0A933SHU8_UNCEI</name>
<dbReference type="Gene3D" id="2.120.10.30">
    <property type="entry name" value="TolB, C-terminal domain"/>
    <property type="match status" value="3"/>
</dbReference>
<protein>
    <submittedName>
        <fullName evidence="7">Serine/threonine-protein kinase</fullName>
    </submittedName>
</protein>
<dbReference type="SMART" id="SM00220">
    <property type="entry name" value="S_TKc"/>
    <property type="match status" value="1"/>
</dbReference>
<keyword evidence="2 5" id="KW-0547">Nucleotide-binding</keyword>
<dbReference type="InterPro" id="IPR011659">
    <property type="entry name" value="WD40"/>
</dbReference>
<dbReference type="AlphaFoldDB" id="A0A933SHU8"/>
<comment type="caution">
    <text evidence="7">The sequence shown here is derived from an EMBL/GenBank/DDBJ whole genome shotgun (WGS) entry which is preliminary data.</text>
</comment>